<evidence type="ECO:0000313" key="4">
    <source>
        <dbReference type="Proteomes" id="UP000283523"/>
    </source>
</evidence>
<comment type="caution">
    <text evidence="3">The sequence shown here is derived from an EMBL/GenBank/DDBJ whole genome shotgun (WGS) entry which is preliminary data.</text>
</comment>
<dbReference type="AlphaFoldDB" id="A0A418M675"/>
<evidence type="ECO:0000259" key="2">
    <source>
        <dbReference type="Pfam" id="PF12697"/>
    </source>
</evidence>
<dbReference type="RefSeq" id="WP_119669125.1">
    <property type="nucleotide sequence ID" value="NZ_QXED01000005.1"/>
</dbReference>
<dbReference type="Gene3D" id="3.40.50.1820">
    <property type="entry name" value="alpha/beta hydrolase"/>
    <property type="match status" value="1"/>
</dbReference>
<dbReference type="OrthoDB" id="2247630at2"/>
<name>A0A418M675_9BACT</name>
<evidence type="ECO:0000256" key="1">
    <source>
        <dbReference type="SAM" id="SignalP"/>
    </source>
</evidence>
<accession>A0A418M675</accession>
<dbReference type="InterPro" id="IPR000073">
    <property type="entry name" value="AB_hydrolase_1"/>
</dbReference>
<gene>
    <name evidence="3" type="ORF">DYU11_18155</name>
</gene>
<sequence>MHLKYFFLNRSLLMGLCLVASFAFNRAGATGLLSTQDDKIPYGNNPRAGRYIDVGDARLYYEVYGKGKPILLLHGGVYGYISEFEPLIARLSQTHQVICLATRGHGKSQIGSQPYTWQQRAEDAYKLIRSLTQDSVLVLGFSDGAFAGYKLAALYPQAVRKLIAIGAGDTPKGSRTNTFTYSPDMLMGQARTLFESRKALMPEPERWGESLSMLNKLYNDDYISAETFEKIKCPVLVMSGDSDTYHTIDRVTTAAKLIPRSQLSIIPGCPHVVIFCNFPAVWESIRPFIR</sequence>
<feature type="chain" id="PRO_5019313329" evidence="1">
    <location>
        <begin position="30"/>
        <end position="290"/>
    </location>
</feature>
<dbReference type="EMBL" id="QXED01000005">
    <property type="protein sequence ID" value="RIV21331.1"/>
    <property type="molecule type" value="Genomic_DNA"/>
</dbReference>
<feature type="domain" description="AB hydrolase-1" evidence="2">
    <location>
        <begin position="70"/>
        <end position="274"/>
    </location>
</feature>
<dbReference type="PANTHER" id="PTHR43433:SF5">
    <property type="entry name" value="AB HYDROLASE-1 DOMAIN-CONTAINING PROTEIN"/>
    <property type="match status" value="1"/>
</dbReference>
<dbReference type="PANTHER" id="PTHR43433">
    <property type="entry name" value="HYDROLASE, ALPHA/BETA FOLD FAMILY PROTEIN"/>
    <property type="match status" value="1"/>
</dbReference>
<reference evidence="3 4" key="1">
    <citation type="submission" date="2018-08" db="EMBL/GenBank/DDBJ databases">
        <title>Fibrisoma montanum sp. nov., isolated from Danxia mountain soil.</title>
        <authorList>
            <person name="Huang Y."/>
        </authorList>
    </citation>
    <scope>NUCLEOTIDE SEQUENCE [LARGE SCALE GENOMIC DNA]</scope>
    <source>
        <strain evidence="3 4">HYT19</strain>
    </source>
</reference>
<dbReference type="GO" id="GO:0016787">
    <property type="term" value="F:hydrolase activity"/>
    <property type="evidence" value="ECO:0007669"/>
    <property type="project" value="UniProtKB-KW"/>
</dbReference>
<dbReference type="Proteomes" id="UP000283523">
    <property type="component" value="Unassembled WGS sequence"/>
</dbReference>
<dbReference type="InterPro" id="IPR029058">
    <property type="entry name" value="AB_hydrolase_fold"/>
</dbReference>
<keyword evidence="1" id="KW-0732">Signal</keyword>
<proteinExistence type="predicted"/>
<dbReference type="SUPFAM" id="SSF53474">
    <property type="entry name" value="alpha/beta-Hydrolases"/>
    <property type="match status" value="1"/>
</dbReference>
<protein>
    <submittedName>
        <fullName evidence="3">Alpha/beta hydrolase</fullName>
    </submittedName>
</protein>
<evidence type="ECO:0000313" key="3">
    <source>
        <dbReference type="EMBL" id="RIV21331.1"/>
    </source>
</evidence>
<organism evidence="3 4">
    <name type="scientific">Fibrisoma montanum</name>
    <dbReference type="NCBI Taxonomy" id="2305895"/>
    <lineage>
        <taxon>Bacteria</taxon>
        <taxon>Pseudomonadati</taxon>
        <taxon>Bacteroidota</taxon>
        <taxon>Cytophagia</taxon>
        <taxon>Cytophagales</taxon>
        <taxon>Spirosomataceae</taxon>
        <taxon>Fibrisoma</taxon>
    </lineage>
</organism>
<dbReference type="InterPro" id="IPR050471">
    <property type="entry name" value="AB_hydrolase"/>
</dbReference>
<keyword evidence="4" id="KW-1185">Reference proteome</keyword>
<feature type="signal peptide" evidence="1">
    <location>
        <begin position="1"/>
        <end position="29"/>
    </location>
</feature>
<keyword evidence="3" id="KW-0378">Hydrolase</keyword>
<dbReference type="Pfam" id="PF12697">
    <property type="entry name" value="Abhydrolase_6"/>
    <property type="match status" value="1"/>
</dbReference>